<accession>A0ACC3BPU7</accession>
<evidence type="ECO:0000313" key="2">
    <source>
        <dbReference type="Proteomes" id="UP000798662"/>
    </source>
</evidence>
<proteinExistence type="predicted"/>
<name>A0ACC3BPU7_PYRYE</name>
<evidence type="ECO:0000313" key="1">
    <source>
        <dbReference type="EMBL" id="KAK1859943.1"/>
    </source>
</evidence>
<reference evidence="1" key="1">
    <citation type="submission" date="2019-11" db="EMBL/GenBank/DDBJ databases">
        <title>Nori genome reveals adaptations in red seaweeds to the harsh intertidal environment.</title>
        <authorList>
            <person name="Wang D."/>
            <person name="Mao Y."/>
        </authorList>
    </citation>
    <scope>NUCLEOTIDE SEQUENCE</scope>
    <source>
        <tissue evidence="1">Gametophyte</tissue>
    </source>
</reference>
<comment type="caution">
    <text evidence="1">The sequence shown here is derived from an EMBL/GenBank/DDBJ whole genome shotgun (WGS) entry which is preliminary data.</text>
</comment>
<dbReference type="EMBL" id="CM020618">
    <property type="protein sequence ID" value="KAK1859943.1"/>
    <property type="molecule type" value="Genomic_DNA"/>
</dbReference>
<protein>
    <submittedName>
        <fullName evidence="1">Uncharacterized protein</fullName>
    </submittedName>
</protein>
<gene>
    <name evidence="1" type="ORF">I4F81_002535</name>
</gene>
<keyword evidence="2" id="KW-1185">Reference proteome</keyword>
<organism evidence="1 2">
    <name type="scientific">Pyropia yezoensis</name>
    <name type="common">Susabi-nori</name>
    <name type="synonym">Porphyra yezoensis</name>
    <dbReference type="NCBI Taxonomy" id="2788"/>
    <lineage>
        <taxon>Eukaryota</taxon>
        <taxon>Rhodophyta</taxon>
        <taxon>Bangiophyceae</taxon>
        <taxon>Bangiales</taxon>
        <taxon>Bangiaceae</taxon>
        <taxon>Pyropia</taxon>
    </lineage>
</organism>
<sequence length="1454" mass="158011">MKRPGSKTASYWRTKEEVEAEYGAWHEEPRYNPDSDDYDAAAYETLVKEIVNKAGLTQPEIGLGWRDLTVQVDVASGAPVETVGTQALGVWKGVYQSLLGLMRWRRAARLPPEERYHTILSKVSGYARPGEMVLVLAPPGGGASTLLKMLALRHQGFASSSGQVLYNGEVIPASHAVAYKHTLRVIGQDDDHFPQLSVRDTLSYAAEFKLPDFYPYAPVLRRHRVLQVARTLGISNTLDTPVGDAILRGVSGGEKKRVTVGEMAVAGVAGSLVLMDNWSRGLDSATTLDITKAIRGFAQRSRAVVVSSMQQPPEEVFDQFDRLCVLDAGRCLYYGPTQEAADYFKSLGFTRPSTRSIPELITTVSDPNFQEGLITPGCESTAPRTVGDFVDAFSRSSHNKDVQDSLDEGVKGERSQELTPDLDRKVHRTALQSPFRQFGILFSRSVRLIVAQPVTFVVTVLANVVFGLILGSIFFNVDETEAGAFSRGGLLFLGMLFLAFGEVGSLPSKFGERTVFAKQSSGAGFYSVLPFVLSASLVDAVTILVKSTCYACAIYWLAGLNPGVFGERFAFYILVIFSLSLFVSTYARALSTLSNKDLANALAGVGLIVMVMFSGFLVPKESIPSFLIWLYWTSPVQYAYSALLVNEFRGLNFFCSSEGLLPYNPAVPDALKVCPVSTGVAYLESSFQTRTDGMWRLWNVLVLLGFYLLCLVITTVRMAALKPQGYRYRAPKDFIDPDERSCPRVAYDYHVSRTSATSLPEGATAVRIASVHDVAAKPGARADEASSASSTAGKDSGAKPFDGETNGALPGGHGAVLTFSDLCYTVESNGEPKQLLSNVLGYAEHGKMLALMGSSGAGKTTLLDVLAQRKTGGEITGDVLVNGVEAGPLSFARLSGYVEQADLHVLEAKVREALEFSAALRGGREVSDAVKKERVEDALDKLQLRAVQDELVLALSPSQLKKLTIGCELVGIGSDAILFLDEPTSGLDARDALSVITGLQLIAADRVAIVCTVHQPSKELFASFDRLLLLSRGGKMVYMGDLNAAEGEPHSDVVSGKLMAYFEDHGAEALPPGRNPADHMLTVIGAGTSGSTSIDWNQTWLDSDERKAVEARIAGTDEKPPLVPPELHGLIPEAGKRASSRRMQLRYNIMRMYRRYWRLPAYNFTRLATMLFLACLLGLALLQIVSFSKDGNTQEAASLIPGAAFLSILPGILSTNNAVSPSIATRAAFYRELAAGEYGVWAFYVAQGAAEVPYAVLQAIFFLLPYNALIGLPWSAFPFFLLAAVLFYTFATMVGQAIAAVSPTEEIALTIAPLINTVLNVLSGFLIRRDDIPSYWIWLFYANPYAYFNAAVLRNLLPDMTFTCTDEQRVFFPRPAEFSSCLAIPNSETYRDILLPSGEPGCSFCATATGNAVLERFAVLDVNKWVCIAALCGFILVARIATALALKFTKHMTR</sequence>
<dbReference type="Proteomes" id="UP000798662">
    <property type="component" value="Chromosome 1"/>
</dbReference>